<name>B9M534_GEODF</name>
<protein>
    <submittedName>
        <fullName evidence="2">Cytochrome c, 11 heme-binding sites</fullName>
    </submittedName>
</protein>
<keyword evidence="3" id="KW-1185">Reference proteome</keyword>
<dbReference type="STRING" id="316067.Geob_1429"/>
<dbReference type="Gene3D" id="3.90.10.10">
    <property type="entry name" value="Cytochrome C3"/>
    <property type="match status" value="2"/>
</dbReference>
<dbReference type="NCBIfam" id="TIGR01905">
    <property type="entry name" value="paired_CXXCH_1"/>
    <property type="match status" value="4"/>
</dbReference>
<feature type="domain" description="Doubled CXXCH motif" evidence="1">
    <location>
        <begin position="275"/>
        <end position="298"/>
    </location>
</feature>
<evidence type="ECO:0000259" key="1">
    <source>
        <dbReference type="Pfam" id="PF09699"/>
    </source>
</evidence>
<dbReference type="HOGENOM" id="CLU_051321_0_0_7"/>
<feature type="domain" description="Doubled CXXCH motif" evidence="1">
    <location>
        <begin position="148"/>
        <end position="186"/>
    </location>
</feature>
<reference evidence="2 3" key="1">
    <citation type="submission" date="2009-01" db="EMBL/GenBank/DDBJ databases">
        <title>Complete sequence of Geobacter sp. FRC-32.</title>
        <authorList>
            <consortium name="US DOE Joint Genome Institute"/>
            <person name="Lucas S."/>
            <person name="Copeland A."/>
            <person name="Lapidus A."/>
            <person name="Glavina del Rio T."/>
            <person name="Dalin E."/>
            <person name="Tice H."/>
            <person name="Bruce D."/>
            <person name="Goodwin L."/>
            <person name="Pitluck S."/>
            <person name="Saunders E."/>
            <person name="Brettin T."/>
            <person name="Detter J.C."/>
            <person name="Han C."/>
            <person name="Larimer F."/>
            <person name="Land M."/>
            <person name="Hauser L."/>
            <person name="Kyrpides N."/>
            <person name="Ovchinnikova G."/>
            <person name="Kostka J."/>
            <person name="Richardson P."/>
        </authorList>
    </citation>
    <scope>NUCLEOTIDE SEQUENCE [LARGE SCALE GENOMIC DNA]</scope>
    <source>
        <strain evidence="3">DSM 22248 / JCM 15807 / FRC-32</strain>
    </source>
</reference>
<evidence type="ECO:0000313" key="3">
    <source>
        <dbReference type="Proteomes" id="UP000007721"/>
    </source>
</evidence>
<dbReference type="AlphaFoldDB" id="B9M534"/>
<dbReference type="Pfam" id="PF09699">
    <property type="entry name" value="Paired_CXXCH_1"/>
    <property type="match status" value="5"/>
</dbReference>
<dbReference type="eggNOG" id="COG3005">
    <property type="taxonomic scope" value="Bacteria"/>
</dbReference>
<dbReference type="PANTHER" id="PTHR39425:SF1">
    <property type="entry name" value="CYTOCHROME C7-LIKE DOMAIN-CONTAINING PROTEIN"/>
    <property type="match status" value="1"/>
</dbReference>
<gene>
    <name evidence="2" type="ordered locus">Geob_1429</name>
</gene>
<dbReference type="KEGG" id="geo:Geob_1429"/>
<dbReference type="PANTHER" id="PTHR39425">
    <property type="entry name" value="LIPOPROTEIN CYTOCHROME C"/>
    <property type="match status" value="1"/>
</dbReference>
<feature type="domain" description="Doubled CXXCH motif" evidence="1">
    <location>
        <begin position="103"/>
        <end position="141"/>
    </location>
</feature>
<proteinExistence type="predicted"/>
<dbReference type="Proteomes" id="UP000007721">
    <property type="component" value="Chromosome"/>
</dbReference>
<sequence>MVMTTPIRIKYRPTFLSVLTILLSLLGAGTLRAEPLDCRRCHSDLEKARVTHSPFAAGECSSCHQLALDKRHPEQKEAIVLVSDGSKLCSQCHEALDTAKNVHGPVASGDCIFCHTPHSSPNDKLLKDTGIAQCLNCHENKFQQKYMHGPVVEGKCFICHDPHQSDNPYILKMGLPALCLSCHDASAMSGKSIHAPVRKGNCLACHDSHGSPYRKHLRKDFQENFYLPFSPDNFALCFDCHASEMILDRRTDSLTDFRDGDRNLHYLHVNKIDKGRSCKACHDAHAAEQAKLIKRKVPGFGKWEIPIEFQKTSTGGTCIVGCHKPKSYDRIKTNEF</sequence>
<organism evidence="2 3">
    <name type="scientific">Geotalea daltonii (strain DSM 22248 / JCM 15807 / FRC-32)</name>
    <name type="common">Geobacter daltonii</name>
    <dbReference type="NCBI Taxonomy" id="316067"/>
    <lineage>
        <taxon>Bacteria</taxon>
        <taxon>Pseudomonadati</taxon>
        <taxon>Thermodesulfobacteriota</taxon>
        <taxon>Desulfuromonadia</taxon>
        <taxon>Geobacterales</taxon>
        <taxon>Geobacteraceae</taxon>
        <taxon>Geotalea</taxon>
    </lineage>
</organism>
<feature type="domain" description="Doubled CXXCH motif" evidence="1">
    <location>
        <begin position="194"/>
        <end position="245"/>
    </location>
</feature>
<feature type="domain" description="Doubled CXXCH motif" evidence="1">
    <location>
        <begin position="52"/>
        <end position="96"/>
    </location>
</feature>
<dbReference type="SUPFAM" id="SSF48695">
    <property type="entry name" value="Multiheme cytochromes"/>
    <property type="match status" value="1"/>
</dbReference>
<dbReference type="InterPro" id="IPR036280">
    <property type="entry name" value="Multihaem_cyt_sf"/>
</dbReference>
<dbReference type="EMBL" id="CP001390">
    <property type="protein sequence ID" value="ACM19789.1"/>
    <property type="molecule type" value="Genomic_DNA"/>
</dbReference>
<evidence type="ECO:0000313" key="2">
    <source>
        <dbReference type="EMBL" id="ACM19789.1"/>
    </source>
</evidence>
<accession>B9M534</accession>
<dbReference type="InterPro" id="IPR010177">
    <property type="entry name" value="Paired_CXXCH_1"/>
</dbReference>